<reference evidence="1 2" key="1">
    <citation type="submission" date="2020-08" db="EMBL/GenBank/DDBJ databases">
        <title>Genomic Encyclopedia of Type Strains, Phase III (KMG-III): the genomes of soil and plant-associated and newly described type strains.</title>
        <authorList>
            <person name="Whitman W."/>
        </authorList>
    </citation>
    <scope>NUCLEOTIDE SEQUENCE [LARGE SCALE GENOMIC DNA]</scope>
    <source>
        <strain evidence="1 2">CECT 8572</strain>
    </source>
</reference>
<evidence type="ECO:0000313" key="1">
    <source>
        <dbReference type="EMBL" id="MBB3712147.1"/>
    </source>
</evidence>
<comment type="caution">
    <text evidence="1">The sequence shown here is derived from an EMBL/GenBank/DDBJ whole genome shotgun (WGS) entry which is preliminary data.</text>
</comment>
<sequence>MSLLSDWNRRRLDRRRAAQFAAVRDDASLRLDMAALRRARVVVIGPADTAAGELGALDPDGHDLVVRINNGLAMAQAAQGALGRRTDMLVHNLKESGTRSAGRLDPEIMRAQGLSTVLFPHAGPGRITSDLPRARRRLDSLGIALRMPDPDLYAQWCAALAPAFPTSGAVAILTMLAARPAALSLTGFTFFRTGYAPGYNAAGAGAQGARDWVARTGVHDPEAERQLVTRELDLARAEGVEIALGEGVAAALEA</sequence>
<dbReference type="InterPro" id="IPR038578">
    <property type="entry name" value="GT29-like_sf"/>
</dbReference>
<dbReference type="Proteomes" id="UP000576152">
    <property type="component" value="Unassembled WGS sequence"/>
</dbReference>
<keyword evidence="2" id="KW-1185">Reference proteome</keyword>
<dbReference type="EMBL" id="JACIBX010000005">
    <property type="protein sequence ID" value="MBB3712147.1"/>
    <property type="molecule type" value="Genomic_DNA"/>
</dbReference>
<gene>
    <name evidence="1" type="ORF">FHS00_001724</name>
</gene>
<proteinExistence type="predicted"/>
<dbReference type="Gene3D" id="3.90.1480.20">
    <property type="entry name" value="Glycosyl transferase family 29"/>
    <property type="match status" value="1"/>
</dbReference>
<evidence type="ECO:0000313" key="2">
    <source>
        <dbReference type="Proteomes" id="UP000576152"/>
    </source>
</evidence>
<protein>
    <submittedName>
        <fullName evidence="1">Uncharacterized protein</fullName>
    </submittedName>
</protein>
<accession>A0ABR6HNK9</accession>
<name>A0ABR6HNK9_9RHOB</name>
<dbReference type="RefSeq" id="WP_183471850.1">
    <property type="nucleotide sequence ID" value="NZ_JACIBX010000005.1"/>
</dbReference>
<organism evidence="1 2">
    <name type="scientific">Limimaricola variabilis</name>
    <dbReference type="NCBI Taxonomy" id="1492771"/>
    <lineage>
        <taxon>Bacteria</taxon>
        <taxon>Pseudomonadati</taxon>
        <taxon>Pseudomonadota</taxon>
        <taxon>Alphaproteobacteria</taxon>
        <taxon>Rhodobacterales</taxon>
        <taxon>Paracoccaceae</taxon>
        <taxon>Limimaricola</taxon>
    </lineage>
</organism>